<dbReference type="EMBL" id="VLLN01000063">
    <property type="protein sequence ID" value="TWJ11123.1"/>
    <property type="molecule type" value="Genomic_DNA"/>
</dbReference>
<protein>
    <recommendedName>
        <fullName evidence="3">DUF2281 domain-containing protein</fullName>
    </recommendedName>
</protein>
<dbReference type="RefSeq" id="WP_170242110.1">
    <property type="nucleotide sequence ID" value="NZ_VLLN01000063.1"/>
</dbReference>
<evidence type="ECO:0000313" key="1">
    <source>
        <dbReference type="EMBL" id="TWJ11123.1"/>
    </source>
</evidence>
<reference evidence="1 2" key="1">
    <citation type="submission" date="2019-07" db="EMBL/GenBank/DDBJ databases">
        <title>Genomic Encyclopedia of Archaeal and Bacterial Type Strains, Phase II (KMG-II): from individual species to whole genera.</title>
        <authorList>
            <person name="Goeker M."/>
        </authorList>
    </citation>
    <scope>NUCLEOTIDE SEQUENCE [LARGE SCALE GENOMIC DNA]</scope>
    <source>
        <strain evidence="1 2">ATCC BAA-1139</strain>
    </source>
</reference>
<evidence type="ECO:0000313" key="2">
    <source>
        <dbReference type="Proteomes" id="UP000319449"/>
    </source>
</evidence>
<dbReference type="Proteomes" id="UP000319449">
    <property type="component" value="Unassembled WGS sequence"/>
</dbReference>
<comment type="caution">
    <text evidence="1">The sequence shown here is derived from an EMBL/GenBank/DDBJ whole genome shotgun (WGS) entry which is preliminary data.</text>
</comment>
<sequence>MGTARESFNLNILPKVARAELRDFYEFLCSKYGIAAAKQTKQSNAARNLCDRAAARAIKIPADYRFDRDELHER</sequence>
<name>A0A562UZV7_9BACT</name>
<keyword evidence="2" id="KW-1185">Reference proteome</keyword>
<accession>A0A562UZV7</accession>
<organism evidence="1 2">
    <name type="scientific">Geobacter argillaceus</name>
    <dbReference type="NCBI Taxonomy" id="345631"/>
    <lineage>
        <taxon>Bacteria</taxon>
        <taxon>Pseudomonadati</taxon>
        <taxon>Thermodesulfobacteriota</taxon>
        <taxon>Desulfuromonadia</taxon>
        <taxon>Geobacterales</taxon>
        <taxon>Geobacteraceae</taxon>
        <taxon>Geobacter</taxon>
    </lineage>
</organism>
<dbReference type="AlphaFoldDB" id="A0A562UZV7"/>
<evidence type="ECO:0008006" key="3">
    <source>
        <dbReference type="Google" id="ProtNLM"/>
    </source>
</evidence>
<proteinExistence type="predicted"/>
<gene>
    <name evidence="1" type="ORF">JN12_04071</name>
</gene>